<dbReference type="CDD" id="cd07042">
    <property type="entry name" value="STAS_SulP_like_sulfate_transporter"/>
    <property type="match status" value="1"/>
</dbReference>
<dbReference type="InterPro" id="IPR018045">
    <property type="entry name" value="S04_transporter_CS"/>
</dbReference>
<dbReference type="InterPro" id="IPR011547">
    <property type="entry name" value="SLC26A/SulP_dom"/>
</dbReference>
<dbReference type="PROSITE" id="PS50801">
    <property type="entry name" value="STAS"/>
    <property type="match status" value="1"/>
</dbReference>
<dbReference type="InterPro" id="IPR002645">
    <property type="entry name" value="STAS_dom"/>
</dbReference>
<dbReference type="GO" id="GO:0016020">
    <property type="term" value="C:membrane"/>
    <property type="evidence" value="ECO:0007669"/>
    <property type="project" value="UniProtKB-SubCell"/>
</dbReference>
<feature type="compositionally biased region" description="Basic residues" evidence="5">
    <location>
        <begin position="577"/>
        <end position="600"/>
    </location>
</feature>
<keyword evidence="4 6" id="KW-0472">Membrane</keyword>
<evidence type="ECO:0000256" key="2">
    <source>
        <dbReference type="ARBA" id="ARBA00022692"/>
    </source>
</evidence>
<reference evidence="8" key="1">
    <citation type="submission" date="2023-09" db="UniProtKB">
        <authorList>
            <consortium name="Ensembl"/>
        </authorList>
    </citation>
    <scope>IDENTIFICATION</scope>
</reference>
<dbReference type="GeneTree" id="ENSGT01150000286960"/>
<accession>A0A3B4GZU6</accession>
<keyword evidence="3 6" id="KW-1133">Transmembrane helix</keyword>
<comment type="subcellular location">
    <subcellularLocation>
        <location evidence="1">Membrane</location>
        <topology evidence="1">Multi-pass membrane protein</topology>
    </subcellularLocation>
</comment>
<evidence type="ECO:0000256" key="4">
    <source>
        <dbReference type="ARBA" id="ARBA00023136"/>
    </source>
</evidence>
<evidence type="ECO:0000256" key="3">
    <source>
        <dbReference type="ARBA" id="ARBA00022989"/>
    </source>
</evidence>
<evidence type="ECO:0000256" key="1">
    <source>
        <dbReference type="ARBA" id="ARBA00004141"/>
    </source>
</evidence>
<sequence>MESARRSERFRVERDVLDELKLEEVTQRKSYADIHSSLSEQLKNALRCNIHYLKQSIVRRLPVLYWLPKYSVWDYGMPDLISGISVGIMHLPQGMAYALLASLPPVFGLYSSLYPALVYFFFGTSRHVSIGTFTVLSIMVGSVTERLAPDVDFQKANGTNITAEVDVTARDSYRVQVAAATTVLGGLIQVLLGVVKFGFVGTYLSEPLVRAYTTAAAAHAVVAQLKYIFGVSPTRFSGPLSLVYTLKDVCSLLPNTHLPTLLVSVVTIVLLIAAKELNSFLSSKLPVPIPVELITIVAGTLISSYAHLNTNYTISVVGEIPSGLSSPSVPDVNLFGEVISDAFALAIVGYAITISLGKTFALKHGYKVDSNQELVALGLSNTVGGFFQCFSVCSSMSRSLIQDTTGVKTQMAGVASSLIVLVTILKLGTLFQELPKAVLSAVVFVNLKGMFKQYYDIVTLWRSSKIDLVLWLVTWVSTLLLNLDLGLAASVTFAVFTVIFRTQLPTYSVLGNIPGTELYVDIEMHREARGIPGVTIFRSSATVYFANADLYLEALKEKSGLNISKMIIYKRRQEAKQKRRERRAERRAKRQAKRERRAQRAARQLSEFSVEEEGGCWRDTSIDGTVIVEDEQGGTERENGTVFVIPTTPRTPDGRWEYLKGGDPDCTSLGWMSELQDGDTTTLGSSSEDTLSQDLERISLGSLGKWTWDIHSIILDLSTANFTDTVAIKTMKNIFQDFSEIDVDVYMAGCQASVVEQLEHGDFFSEKITKRRLFASVHDAVLHCLNHRGATTIPRHEPSVVRPANIQVSFSNATFICLGMDMLWLTIKYLKHFFDYRSCIPARNFKAFMQTRGKTLSRRNNEFMQYQFITF</sequence>
<evidence type="ECO:0000313" key="8">
    <source>
        <dbReference type="Ensembl" id="ENSPNYP00000026776.1"/>
    </source>
</evidence>
<dbReference type="Gene3D" id="3.30.750.24">
    <property type="entry name" value="STAS domain"/>
    <property type="match status" value="1"/>
</dbReference>
<dbReference type="Pfam" id="PF00916">
    <property type="entry name" value="Sulfate_transp"/>
    <property type="match status" value="1"/>
</dbReference>
<dbReference type="AlphaFoldDB" id="A0A3B4GZU6"/>
<dbReference type="PANTHER" id="PTHR11814">
    <property type="entry name" value="SULFATE TRANSPORTER"/>
    <property type="match status" value="1"/>
</dbReference>
<feature type="transmembrane region" description="Helical" evidence="6">
    <location>
        <begin position="177"/>
        <end position="199"/>
    </location>
</feature>
<protein>
    <submittedName>
        <fullName evidence="8">Solute carrier family 26 member 6-like</fullName>
    </submittedName>
</protein>
<organism evidence="8">
    <name type="scientific">Pundamilia nyererei</name>
    <dbReference type="NCBI Taxonomy" id="303518"/>
    <lineage>
        <taxon>Eukaryota</taxon>
        <taxon>Metazoa</taxon>
        <taxon>Chordata</taxon>
        <taxon>Craniata</taxon>
        <taxon>Vertebrata</taxon>
        <taxon>Euteleostomi</taxon>
        <taxon>Actinopterygii</taxon>
        <taxon>Neopterygii</taxon>
        <taxon>Teleostei</taxon>
        <taxon>Neoteleostei</taxon>
        <taxon>Acanthomorphata</taxon>
        <taxon>Ovalentaria</taxon>
        <taxon>Cichlomorphae</taxon>
        <taxon>Cichliformes</taxon>
        <taxon>Cichlidae</taxon>
        <taxon>African cichlids</taxon>
        <taxon>Pseudocrenilabrinae</taxon>
        <taxon>Haplochromini</taxon>
        <taxon>Pundamilia</taxon>
    </lineage>
</organism>
<keyword evidence="2 6" id="KW-0812">Transmembrane</keyword>
<dbReference type="Ensembl" id="ENSPNYT00000027429.1">
    <property type="protein sequence ID" value="ENSPNYP00000026776.1"/>
    <property type="gene ID" value="ENSPNYG00000020152.1"/>
</dbReference>
<proteinExistence type="predicted"/>
<dbReference type="SUPFAM" id="SSF52091">
    <property type="entry name" value="SpoIIaa-like"/>
    <property type="match status" value="1"/>
</dbReference>
<dbReference type="InterPro" id="IPR001902">
    <property type="entry name" value="SLC26A/SulP_fam"/>
</dbReference>
<dbReference type="STRING" id="303518.ENSPNYP00000026776"/>
<dbReference type="Pfam" id="PF01740">
    <property type="entry name" value="STAS"/>
    <property type="match status" value="1"/>
</dbReference>
<feature type="region of interest" description="Disordered" evidence="5">
    <location>
        <begin position="574"/>
        <end position="605"/>
    </location>
</feature>
<feature type="transmembrane region" description="Helical" evidence="6">
    <location>
        <begin position="97"/>
        <end position="122"/>
    </location>
</feature>
<feature type="transmembrane region" description="Helical" evidence="6">
    <location>
        <begin position="256"/>
        <end position="273"/>
    </location>
</feature>
<dbReference type="GO" id="GO:0008271">
    <property type="term" value="F:secondary active sulfate transmembrane transporter activity"/>
    <property type="evidence" value="ECO:0007669"/>
    <property type="project" value="InterPro"/>
</dbReference>
<name>A0A3B4GZU6_9CICH</name>
<dbReference type="InterPro" id="IPR036513">
    <property type="entry name" value="STAS_dom_sf"/>
</dbReference>
<feature type="transmembrane region" description="Helical" evidence="6">
    <location>
        <begin position="475"/>
        <end position="500"/>
    </location>
</feature>
<feature type="transmembrane region" description="Helical" evidence="6">
    <location>
        <begin position="285"/>
        <end position="306"/>
    </location>
</feature>
<feature type="domain" description="STAS" evidence="7">
    <location>
        <begin position="524"/>
        <end position="784"/>
    </location>
</feature>
<evidence type="ECO:0000256" key="5">
    <source>
        <dbReference type="SAM" id="MobiDB-lite"/>
    </source>
</evidence>
<dbReference type="NCBIfam" id="TIGR00815">
    <property type="entry name" value="sulP"/>
    <property type="match status" value="1"/>
</dbReference>
<evidence type="ECO:0000259" key="7">
    <source>
        <dbReference type="PROSITE" id="PS50801"/>
    </source>
</evidence>
<dbReference type="PROSITE" id="PS01130">
    <property type="entry name" value="SLC26A"/>
    <property type="match status" value="1"/>
</dbReference>
<evidence type="ECO:0000256" key="6">
    <source>
        <dbReference type="SAM" id="Phobius"/>
    </source>
</evidence>